<reference evidence="1" key="1">
    <citation type="journal article" date="2015" name="Nature">
        <title>Complex archaea that bridge the gap between prokaryotes and eukaryotes.</title>
        <authorList>
            <person name="Spang A."/>
            <person name="Saw J.H."/>
            <person name="Jorgensen S.L."/>
            <person name="Zaremba-Niedzwiedzka K."/>
            <person name="Martijn J."/>
            <person name="Lind A.E."/>
            <person name="van Eijk R."/>
            <person name="Schleper C."/>
            <person name="Guy L."/>
            <person name="Ettema T.J."/>
        </authorList>
    </citation>
    <scope>NUCLEOTIDE SEQUENCE</scope>
</reference>
<organism evidence="1">
    <name type="scientific">marine sediment metagenome</name>
    <dbReference type="NCBI Taxonomy" id="412755"/>
    <lineage>
        <taxon>unclassified sequences</taxon>
        <taxon>metagenomes</taxon>
        <taxon>ecological metagenomes</taxon>
    </lineage>
</organism>
<sequence>DSIQEQAFLRASAMARDWKCLVFVCLRPATFSRSRNSGVLDSVAPRVIVVAPPLTRPLLVRRFDYALGLLSGVNSPGKSISHHLPSTKRVLQRVRESFNSDAKLCRLFDSLSNGNVRALLQFVQQALINDHLDTEKISDKPSYLMPVHEALRSILYGEHLQYDPTHSPVVNLFDALHADKIEHFSRFLLLHYLSRQRSLPQNTRGLRSVTEVETYMCQLGYTPAHVTATLKFLFDKHCCECSVPGVTWANRTEEFRITDWGTYHINNLVNEFQYVDAMVIDTPIMDDSVRETIQHVRYIRDRIVRCQHFVDYLDNAMLTMKDDDATLAWAEVARTVREDIEYIKARIEKK</sequence>
<comment type="caution">
    <text evidence="1">The sequence shown here is derived from an EMBL/GenBank/DDBJ whole genome shotgun (WGS) entry which is preliminary data.</text>
</comment>
<evidence type="ECO:0000313" key="1">
    <source>
        <dbReference type="EMBL" id="KKL27278.1"/>
    </source>
</evidence>
<proteinExistence type="predicted"/>
<gene>
    <name evidence="1" type="ORF">LCGC14_2386730</name>
</gene>
<dbReference type="EMBL" id="LAZR01035522">
    <property type="protein sequence ID" value="KKL27278.1"/>
    <property type="molecule type" value="Genomic_DNA"/>
</dbReference>
<accession>A0A0F9EU08</accession>
<dbReference type="AlphaFoldDB" id="A0A0F9EU08"/>
<feature type="non-terminal residue" evidence="1">
    <location>
        <position position="1"/>
    </location>
</feature>
<name>A0A0F9EU08_9ZZZZ</name>
<protein>
    <submittedName>
        <fullName evidence="1">Uncharacterized protein</fullName>
    </submittedName>
</protein>